<dbReference type="AlphaFoldDB" id="A0A8H5WY09"/>
<evidence type="ECO:0000313" key="2">
    <source>
        <dbReference type="Proteomes" id="UP000567885"/>
    </source>
</evidence>
<dbReference type="EMBL" id="JAAGWQ010000049">
    <property type="protein sequence ID" value="KAF5674179.1"/>
    <property type="molecule type" value="Genomic_DNA"/>
</dbReference>
<sequence length="204" mass="23498">MTLDQPSSSDYMLALREMFPQMTDAYFDVLRECNLGLPNQCSWPNCRVWADKVFAAFDTKDPDDARAFSFDCIRHRCSLCRRPCEDIETDYLDKWTIEARARFNNDNIWLRCGSMKGLPKEKVPSGLDMSNEFDELEAEHIEELTELWGETPTPFFKPGGPKARLSIMALYLTKDRDTDDSDVTLETEDMDVLSDELPALNLDD</sequence>
<evidence type="ECO:0000313" key="1">
    <source>
        <dbReference type="EMBL" id="KAF5674179.1"/>
    </source>
</evidence>
<dbReference type="OrthoDB" id="5106178at2759"/>
<keyword evidence="2" id="KW-1185">Reference proteome</keyword>
<protein>
    <submittedName>
        <fullName evidence="1">Uncharacterized protein</fullName>
    </submittedName>
</protein>
<accession>A0A8H5WY09</accession>
<proteinExistence type="predicted"/>
<reference evidence="1 2" key="1">
    <citation type="submission" date="2020-05" db="EMBL/GenBank/DDBJ databases">
        <title>Identification and distribution of gene clusters putatively required for synthesis of sphingolipid metabolism inhibitors in phylogenetically diverse species of the filamentous fungus Fusarium.</title>
        <authorList>
            <person name="Kim H.-S."/>
            <person name="Busman M."/>
            <person name="Brown D.W."/>
            <person name="Divon H."/>
            <person name="Uhlig S."/>
            <person name="Proctor R.H."/>
        </authorList>
    </citation>
    <scope>NUCLEOTIDE SEQUENCE [LARGE SCALE GENOMIC DNA]</scope>
    <source>
        <strain evidence="1 2">NRRL 20693</strain>
    </source>
</reference>
<name>A0A8H5WY09_FUSHE</name>
<gene>
    <name evidence="1" type="ORF">FHETE_3012</name>
</gene>
<dbReference type="Proteomes" id="UP000567885">
    <property type="component" value="Unassembled WGS sequence"/>
</dbReference>
<comment type="caution">
    <text evidence="1">The sequence shown here is derived from an EMBL/GenBank/DDBJ whole genome shotgun (WGS) entry which is preliminary data.</text>
</comment>
<organism evidence="1 2">
    <name type="scientific">Fusarium heterosporum</name>
    <dbReference type="NCBI Taxonomy" id="42747"/>
    <lineage>
        <taxon>Eukaryota</taxon>
        <taxon>Fungi</taxon>
        <taxon>Dikarya</taxon>
        <taxon>Ascomycota</taxon>
        <taxon>Pezizomycotina</taxon>
        <taxon>Sordariomycetes</taxon>
        <taxon>Hypocreomycetidae</taxon>
        <taxon>Hypocreales</taxon>
        <taxon>Nectriaceae</taxon>
        <taxon>Fusarium</taxon>
        <taxon>Fusarium heterosporum species complex</taxon>
    </lineage>
</organism>